<dbReference type="AlphaFoldDB" id="A0A975BST2"/>
<name>A0A975BST2_9BACT</name>
<dbReference type="KEGG" id="dmm:dnm_070320"/>
<evidence type="ECO:0000313" key="2">
    <source>
        <dbReference type="Proteomes" id="UP000663722"/>
    </source>
</evidence>
<sequence length="47" mass="5524">MFAFLFRYLSNLFKRLKILSPVLEHCREFVIPAFAGITEKNLIIGCY</sequence>
<evidence type="ECO:0000313" key="1">
    <source>
        <dbReference type="EMBL" id="QTA90968.1"/>
    </source>
</evidence>
<reference evidence="1" key="1">
    <citation type="journal article" date="2021" name="Microb. Physiol.">
        <title>Proteogenomic Insights into the Physiology of Marine, Sulfate-Reducing, Filamentous Desulfonema limicola and Desulfonema magnum.</title>
        <authorList>
            <person name="Schnaars V."/>
            <person name="Wohlbrand L."/>
            <person name="Scheve S."/>
            <person name="Hinrichs C."/>
            <person name="Reinhardt R."/>
            <person name="Rabus R."/>
        </authorList>
    </citation>
    <scope>NUCLEOTIDE SEQUENCE</scope>
    <source>
        <strain evidence="1">4be13</strain>
    </source>
</reference>
<protein>
    <submittedName>
        <fullName evidence="1">Uncharacterized protein</fullName>
    </submittedName>
</protein>
<dbReference type="EMBL" id="CP061800">
    <property type="protein sequence ID" value="QTA90968.1"/>
    <property type="molecule type" value="Genomic_DNA"/>
</dbReference>
<gene>
    <name evidence="1" type="ORF">dnm_070320</name>
</gene>
<accession>A0A975BST2</accession>
<organism evidence="1 2">
    <name type="scientific">Desulfonema magnum</name>
    <dbReference type="NCBI Taxonomy" id="45655"/>
    <lineage>
        <taxon>Bacteria</taxon>
        <taxon>Pseudomonadati</taxon>
        <taxon>Thermodesulfobacteriota</taxon>
        <taxon>Desulfobacteria</taxon>
        <taxon>Desulfobacterales</taxon>
        <taxon>Desulfococcaceae</taxon>
        <taxon>Desulfonema</taxon>
    </lineage>
</organism>
<dbReference type="Proteomes" id="UP000663722">
    <property type="component" value="Chromosome"/>
</dbReference>
<keyword evidence="2" id="KW-1185">Reference proteome</keyword>
<proteinExistence type="predicted"/>